<dbReference type="PANTHER" id="PTHR13501">
    <property type="entry name" value="CHLOROPLAST 50S RIBOSOMAL PROTEIN L22-RELATED"/>
    <property type="match status" value="1"/>
</dbReference>
<evidence type="ECO:0000256" key="11">
    <source>
        <dbReference type="SAM" id="MobiDB-lite"/>
    </source>
</evidence>
<organism evidence="12 13">
    <name type="scientific">Candidatus Kerfeldbacteria bacterium CG15_BIG_FIL_POST_REV_8_21_14_020_45_12</name>
    <dbReference type="NCBI Taxonomy" id="2014247"/>
    <lineage>
        <taxon>Bacteria</taxon>
        <taxon>Candidatus Kerfeldiibacteriota</taxon>
    </lineage>
</organism>
<dbReference type="InterPro" id="IPR001063">
    <property type="entry name" value="Ribosomal_uL22"/>
</dbReference>
<proteinExistence type="inferred from homology"/>
<evidence type="ECO:0000256" key="1">
    <source>
        <dbReference type="ARBA" id="ARBA00009451"/>
    </source>
</evidence>
<dbReference type="HAMAP" id="MF_01331_B">
    <property type="entry name" value="Ribosomal_uL22_B"/>
    <property type="match status" value="1"/>
</dbReference>
<dbReference type="PROSITE" id="PS00464">
    <property type="entry name" value="RIBOSOMAL_L22"/>
    <property type="match status" value="1"/>
</dbReference>
<dbReference type="InterPro" id="IPR018260">
    <property type="entry name" value="Ribosomal_uL22_CS"/>
</dbReference>
<dbReference type="GO" id="GO:0003735">
    <property type="term" value="F:structural constituent of ribosome"/>
    <property type="evidence" value="ECO:0007669"/>
    <property type="project" value="InterPro"/>
</dbReference>
<evidence type="ECO:0000256" key="4">
    <source>
        <dbReference type="ARBA" id="ARBA00022980"/>
    </source>
</evidence>
<comment type="function">
    <text evidence="7">The globular domain of the protein is located near the polypeptide exit tunnel on the outside of the subunit, while an extended beta-hairpin is found that lines the wall of the exit tunnel in the center of the 70S ribosome.</text>
</comment>
<comment type="similarity">
    <text evidence="1 7 8">Belongs to the universal ribosomal protein uL22 family.</text>
</comment>
<keyword evidence="4 7" id="KW-0689">Ribosomal protein</keyword>
<evidence type="ECO:0000256" key="3">
    <source>
        <dbReference type="ARBA" id="ARBA00022884"/>
    </source>
</evidence>
<feature type="region of interest" description="Disordered" evidence="11">
    <location>
        <begin position="118"/>
        <end position="174"/>
    </location>
</feature>
<name>A0A2M7H3S7_9BACT</name>
<evidence type="ECO:0000256" key="10">
    <source>
        <dbReference type="RuleBase" id="RU004008"/>
    </source>
</evidence>
<dbReference type="GO" id="GO:0019843">
    <property type="term" value="F:rRNA binding"/>
    <property type="evidence" value="ECO:0007669"/>
    <property type="project" value="UniProtKB-UniRule"/>
</dbReference>
<evidence type="ECO:0000313" key="12">
    <source>
        <dbReference type="EMBL" id="PIW36864.1"/>
    </source>
</evidence>
<dbReference type="AlphaFoldDB" id="A0A2M7H3S7"/>
<comment type="subunit">
    <text evidence="7 9">Part of the 50S ribosomal subunit.</text>
</comment>
<dbReference type="InterPro" id="IPR036394">
    <property type="entry name" value="Ribosomal_uL22_sf"/>
</dbReference>
<dbReference type="EMBL" id="PFGC01000037">
    <property type="protein sequence ID" value="PIW36864.1"/>
    <property type="molecule type" value="Genomic_DNA"/>
</dbReference>
<keyword evidence="2 7" id="KW-0699">rRNA-binding</keyword>
<comment type="function">
    <text evidence="7 10">This protein binds specifically to 23S rRNA; its binding is stimulated by other ribosomal proteins, e.g., L4, L17, and L20. It is important during the early stages of 50S assembly. It makes multiple contacts with different domains of the 23S rRNA in the assembled 50S subunit and ribosome.</text>
</comment>
<dbReference type="InterPro" id="IPR047867">
    <property type="entry name" value="Ribosomal_uL22_bac/org-type"/>
</dbReference>
<evidence type="ECO:0000256" key="9">
    <source>
        <dbReference type="RuleBase" id="RU004006"/>
    </source>
</evidence>
<protein>
    <recommendedName>
        <fullName evidence="6 7">Large ribosomal subunit protein uL22</fullName>
    </recommendedName>
</protein>
<dbReference type="PANTHER" id="PTHR13501:SF8">
    <property type="entry name" value="LARGE RIBOSOMAL SUBUNIT PROTEIN UL22M"/>
    <property type="match status" value="1"/>
</dbReference>
<evidence type="ECO:0000256" key="5">
    <source>
        <dbReference type="ARBA" id="ARBA00023274"/>
    </source>
</evidence>
<keyword evidence="5 7" id="KW-0687">Ribonucleoprotein</keyword>
<dbReference type="InterPro" id="IPR005727">
    <property type="entry name" value="Ribosomal_uL22_bac/chlpt-type"/>
</dbReference>
<evidence type="ECO:0000313" key="13">
    <source>
        <dbReference type="Proteomes" id="UP000230292"/>
    </source>
</evidence>
<sequence length="174" mass="18804">MKIEASAKSVRISPRKARLVVNEVRGLSVIQAESILQFMNKKGAEIVLKVVRSAAANAVHNSNLAKKDLIVSEISVNEGFTIKRFMPRAFGRATPIRKRTSHIRVVLAETAEAKQAREAGKKTVKKAAAEKNAEAPKAEIVAEKKTADAKAKAAGKETKNSSTAKAKETTKESK</sequence>
<dbReference type="CDD" id="cd00336">
    <property type="entry name" value="Ribosomal_L22"/>
    <property type="match status" value="1"/>
</dbReference>
<dbReference type="Pfam" id="PF00237">
    <property type="entry name" value="Ribosomal_L22"/>
    <property type="match status" value="1"/>
</dbReference>
<keyword evidence="3 7" id="KW-0694">RNA-binding</keyword>
<dbReference type="GO" id="GO:0022625">
    <property type="term" value="C:cytosolic large ribosomal subunit"/>
    <property type="evidence" value="ECO:0007669"/>
    <property type="project" value="TreeGrafter"/>
</dbReference>
<comment type="caution">
    <text evidence="12">The sequence shown here is derived from an EMBL/GenBank/DDBJ whole genome shotgun (WGS) entry which is preliminary data.</text>
</comment>
<evidence type="ECO:0000256" key="7">
    <source>
        <dbReference type="HAMAP-Rule" id="MF_01331"/>
    </source>
</evidence>
<dbReference type="NCBIfam" id="TIGR01044">
    <property type="entry name" value="rplV_bact"/>
    <property type="match status" value="1"/>
</dbReference>
<gene>
    <name evidence="7" type="primary">rplV</name>
    <name evidence="12" type="ORF">COW24_02810</name>
</gene>
<evidence type="ECO:0000256" key="8">
    <source>
        <dbReference type="RuleBase" id="RU004005"/>
    </source>
</evidence>
<dbReference type="Gene3D" id="3.90.470.10">
    <property type="entry name" value="Ribosomal protein L22/L17"/>
    <property type="match status" value="1"/>
</dbReference>
<dbReference type="SUPFAM" id="SSF54843">
    <property type="entry name" value="Ribosomal protein L22"/>
    <property type="match status" value="1"/>
</dbReference>
<reference evidence="12 13" key="1">
    <citation type="submission" date="2017-09" db="EMBL/GenBank/DDBJ databases">
        <title>Depth-based differentiation of microbial function through sediment-hosted aquifers and enrichment of novel symbionts in the deep terrestrial subsurface.</title>
        <authorList>
            <person name="Probst A.J."/>
            <person name="Ladd B."/>
            <person name="Jarett J.K."/>
            <person name="Geller-Mcgrath D.E."/>
            <person name="Sieber C.M."/>
            <person name="Emerson J.B."/>
            <person name="Anantharaman K."/>
            <person name="Thomas B.C."/>
            <person name="Malmstrom R."/>
            <person name="Stieglmeier M."/>
            <person name="Klingl A."/>
            <person name="Woyke T."/>
            <person name="Ryan C.M."/>
            <person name="Banfield J.F."/>
        </authorList>
    </citation>
    <scope>NUCLEOTIDE SEQUENCE [LARGE SCALE GENOMIC DNA]</scope>
    <source>
        <strain evidence="12">CG15_BIG_FIL_POST_REV_8_21_14_020_45_12</strain>
    </source>
</reference>
<evidence type="ECO:0000256" key="6">
    <source>
        <dbReference type="ARBA" id="ARBA00035207"/>
    </source>
</evidence>
<accession>A0A2M7H3S7</accession>
<dbReference type="GO" id="GO:0006412">
    <property type="term" value="P:translation"/>
    <property type="evidence" value="ECO:0007669"/>
    <property type="project" value="UniProtKB-UniRule"/>
</dbReference>
<dbReference type="Proteomes" id="UP000230292">
    <property type="component" value="Unassembled WGS sequence"/>
</dbReference>
<evidence type="ECO:0000256" key="2">
    <source>
        <dbReference type="ARBA" id="ARBA00022730"/>
    </source>
</evidence>